<dbReference type="NCBIfam" id="TIGR00236">
    <property type="entry name" value="wecB"/>
    <property type="match status" value="1"/>
</dbReference>
<accession>A0A0G0JVV1</accession>
<dbReference type="GO" id="GO:0016853">
    <property type="term" value="F:isomerase activity"/>
    <property type="evidence" value="ECO:0007669"/>
    <property type="project" value="UniProtKB-KW"/>
</dbReference>
<dbReference type="Gene3D" id="3.40.50.2000">
    <property type="entry name" value="Glycogen Phosphorylase B"/>
    <property type="match status" value="2"/>
</dbReference>
<evidence type="ECO:0000313" key="3">
    <source>
        <dbReference type="EMBL" id="KKQ67235.1"/>
    </source>
</evidence>
<dbReference type="Proteomes" id="UP000034235">
    <property type="component" value="Unassembled WGS sequence"/>
</dbReference>
<gene>
    <name evidence="3" type="ORF">US86_C0001G0162</name>
</gene>
<dbReference type="PATRIC" id="fig|1618422.5.peg.165"/>
<organism evidence="3 4">
    <name type="scientific">Candidatus Daviesbacteria bacterium GW2011_GWA2_38_24</name>
    <dbReference type="NCBI Taxonomy" id="1618422"/>
    <lineage>
        <taxon>Bacteria</taxon>
        <taxon>Candidatus Daviesiibacteriota</taxon>
    </lineage>
</organism>
<sequence>MCLESCDMVKQSIAILIGTRPELIKMAPVIRRLRERKIPFIFIHSGQHYSQEMDQQIMEDLKMPKPDYNLEVGSGTHASQTGRIMERVENICLERKPPVMLVHGDTNTTLAGALTAKKIHIPVGHIEAGLRSYDYRMPEEINRILTDRISDILFAPTEGARQNLLKEGIDDKLIKVTGNTVVDAVKEHLTFCQKSLILSKLGFKEEGYIVVTAHRPENVDDPDNLKQLIELLDYVSNKLGKKIIWPIHPRTEKQVKEFKYEIPENILTIPPIGYIDMLKLLNCSALVLTDSGGVQEEAYVLRKPLITLRDSTERPETLTANFIVHLSREKVDKALKAYENNNIHWDNVFGNGTASDKIVDALVPYVN</sequence>
<dbReference type="CDD" id="cd03786">
    <property type="entry name" value="GTB_UDP-GlcNAc_2-Epimerase"/>
    <property type="match status" value="1"/>
</dbReference>
<dbReference type="PANTHER" id="PTHR43174">
    <property type="entry name" value="UDP-N-ACETYLGLUCOSAMINE 2-EPIMERASE"/>
    <property type="match status" value="1"/>
</dbReference>
<dbReference type="EMBL" id="LBUP01000001">
    <property type="protein sequence ID" value="KKQ67235.1"/>
    <property type="molecule type" value="Genomic_DNA"/>
</dbReference>
<dbReference type="SUPFAM" id="SSF53756">
    <property type="entry name" value="UDP-Glycosyltransferase/glycogen phosphorylase"/>
    <property type="match status" value="1"/>
</dbReference>
<reference evidence="3 4" key="1">
    <citation type="journal article" date="2015" name="Nature">
        <title>rRNA introns, odd ribosomes, and small enigmatic genomes across a large radiation of phyla.</title>
        <authorList>
            <person name="Brown C.T."/>
            <person name="Hug L.A."/>
            <person name="Thomas B.C."/>
            <person name="Sharon I."/>
            <person name="Castelle C.J."/>
            <person name="Singh A."/>
            <person name="Wilkins M.J."/>
            <person name="Williams K.H."/>
            <person name="Banfield J.F."/>
        </authorList>
    </citation>
    <scope>NUCLEOTIDE SEQUENCE [LARGE SCALE GENOMIC DNA]</scope>
</reference>
<dbReference type="InterPro" id="IPR003331">
    <property type="entry name" value="UDP_GlcNAc_Epimerase_2_dom"/>
</dbReference>
<comment type="caution">
    <text evidence="3">The sequence shown here is derived from an EMBL/GenBank/DDBJ whole genome shotgun (WGS) entry which is preliminary data.</text>
</comment>
<name>A0A0G0JVV1_9BACT</name>
<comment type="similarity">
    <text evidence="1">Belongs to the UDP-N-acetylglucosamine 2-epimerase family.</text>
</comment>
<keyword evidence="1" id="KW-0413">Isomerase</keyword>
<protein>
    <submittedName>
        <fullName evidence="3">UDP-N-acetylglucosamine 2-epimerase</fullName>
    </submittedName>
</protein>
<feature type="domain" description="UDP-N-acetylglucosamine 2-epimerase" evidence="2">
    <location>
        <begin position="34"/>
        <end position="362"/>
    </location>
</feature>
<dbReference type="InterPro" id="IPR029767">
    <property type="entry name" value="WecB-like"/>
</dbReference>
<evidence type="ECO:0000259" key="2">
    <source>
        <dbReference type="Pfam" id="PF02350"/>
    </source>
</evidence>
<dbReference type="Pfam" id="PF02350">
    <property type="entry name" value="Epimerase_2"/>
    <property type="match status" value="1"/>
</dbReference>
<evidence type="ECO:0000256" key="1">
    <source>
        <dbReference type="RuleBase" id="RU003513"/>
    </source>
</evidence>
<evidence type="ECO:0000313" key="4">
    <source>
        <dbReference type="Proteomes" id="UP000034235"/>
    </source>
</evidence>
<dbReference type="PANTHER" id="PTHR43174:SF1">
    <property type="entry name" value="UDP-N-ACETYLGLUCOSAMINE 2-EPIMERASE"/>
    <property type="match status" value="1"/>
</dbReference>
<dbReference type="AlphaFoldDB" id="A0A0G0JVV1"/>
<proteinExistence type="inferred from homology"/>